<evidence type="ECO:0000256" key="7">
    <source>
        <dbReference type="ARBA" id="ARBA00023080"/>
    </source>
</evidence>
<keyword evidence="9" id="KW-0342">GTP-binding</keyword>
<organism evidence="14 15">
    <name type="scientific">Hylemonella gracilis</name>
    <dbReference type="NCBI Taxonomy" id="80880"/>
    <lineage>
        <taxon>Bacteria</taxon>
        <taxon>Pseudomonadati</taxon>
        <taxon>Pseudomonadota</taxon>
        <taxon>Betaproteobacteria</taxon>
        <taxon>Burkholderiales</taxon>
        <taxon>Comamonadaceae</taxon>
        <taxon>Hylemonella</taxon>
    </lineage>
</organism>
<dbReference type="GO" id="GO:0051607">
    <property type="term" value="P:defense response to virus"/>
    <property type="evidence" value="ECO:0007669"/>
    <property type="project" value="UniProtKB-KW"/>
</dbReference>
<evidence type="ECO:0000256" key="6">
    <source>
        <dbReference type="ARBA" id="ARBA00022842"/>
    </source>
</evidence>
<keyword evidence="1 14" id="KW-0808">Transferase</keyword>
<gene>
    <name evidence="14" type="ORF">DW355_06600</name>
</gene>
<dbReference type="InterPro" id="IPR006116">
    <property type="entry name" value="NT_2-5OAS_ClassI-CCAase"/>
</dbReference>
<dbReference type="InterPro" id="IPR048445">
    <property type="entry name" value="DncV-like_NTFase"/>
</dbReference>
<dbReference type="CDD" id="cd05400">
    <property type="entry name" value="NT_2-5OAS_ClassI-CCAase"/>
    <property type="match status" value="1"/>
</dbReference>
<dbReference type="GO" id="GO:0046872">
    <property type="term" value="F:metal ion binding"/>
    <property type="evidence" value="ECO:0007669"/>
    <property type="project" value="UniProtKB-KW"/>
</dbReference>
<dbReference type="Proteomes" id="UP000292939">
    <property type="component" value="Chromosome"/>
</dbReference>
<dbReference type="GO" id="GO:0140701">
    <property type="term" value="F:3',3'-cyclic GMP-AMP synthase activity"/>
    <property type="evidence" value="ECO:0007669"/>
    <property type="project" value="InterPro"/>
</dbReference>
<keyword evidence="2" id="KW-0548">Nucleotidyltransferase</keyword>
<keyword evidence="3" id="KW-0479">Metal-binding</keyword>
<dbReference type="KEGG" id="hgr:DW355_06600"/>
<evidence type="ECO:0000256" key="1">
    <source>
        <dbReference type="ARBA" id="ARBA00022679"/>
    </source>
</evidence>
<evidence type="ECO:0000256" key="9">
    <source>
        <dbReference type="ARBA" id="ARBA00023134"/>
    </source>
</evidence>
<keyword evidence="5" id="KW-0067">ATP-binding</keyword>
<proteinExistence type="predicted"/>
<evidence type="ECO:0000313" key="15">
    <source>
        <dbReference type="Proteomes" id="UP000292939"/>
    </source>
</evidence>
<evidence type="ECO:0000313" key="14">
    <source>
        <dbReference type="EMBL" id="QBK04499.1"/>
    </source>
</evidence>
<sequence>MGQASKLFNGNTDQTLIGRVTPTAEQREFLQQQWNDLADYLKEMLAKHGYAISTWLQGSYKYGTLIKPVRHGEEYDVDVGLYFEWDDDQDAEPTPKQLRNWVQAELLEYEKACEELKKVEVPPKERCSRASYVRQFHIDTPVYHLNTDSDVRRLACLSGKWEHSDPKKLYKWFKDAASGDDRDQLRRLVRYLKAWAAVSFDDAPDSRPSSIFLTVVATEAYQVLWMERILGLTDDTALIAIIKKMHDRLFDDRRIENPVDKNEDLNRMSSDAWDGFLPRLAALQNIADRAGDTEDEVSAALIWSEAFSFLMPLPETDQVEIVDETFGRAVMQLPEVEVKVFTGTPPRLLATHRNEVPGVAKDCDLTFTIVNPHVVPEFAIVEWTVRNEGEEADQRSDLGHRRVGMRLLSAEEHTAYVGRHFMDCVVRLNGQVYAVRRVPVTIRDVRHVARNPAKPSYTKLRSRFRQRR</sequence>
<evidence type="ECO:0000256" key="11">
    <source>
        <dbReference type="ARBA" id="ARBA00048304"/>
    </source>
</evidence>
<evidence type="ECO:0000256" key="4">
    <source>
        <dbReference type="ARBA" id="ARBA00022741"/>
    </source>
</evidence>
<keyword evidence="4" id="KW-0547">Nucleotide-binding</keyword>
<feature type="domain" description="Cyclic GMP-AMP synthase DncV-like nucleotidyltransferase" evidence="13">
    <location>
        <begin position="54"/>
        <end position="143"/>
    </location>
</feature>
<dbReference type="GO" id="GO:0005524">
    <property type="term" value="F:ATP binding"/>
    <property type="evidence" value="ECO:0007669"/>
    <property type="project" value="UniProtKB-KW"/>
</dbReference>
<dbReference type="Pfam" id="PF18134">
    <property type="entry name" value="AGS_C"/>
    <property type="match status" value="1"/>
</dbReference>
<name>A0A4V1A218_9BURK</name>
<protein>
    <recommendedName>
        <fullName evidence="10">Cyclic GMP-AMP synthase</fullName>
    </recommendedName>
</protein>
<dbReference type="GO" id="GO:0005525">
    <property type="term" value="F:GTP binding"/>
    <property type="evidence" value="ECO:0007669"/>
    <property type="project" value="UniProtKB-KW"/>
</dbReference>
<keyword evidence="7" id="KW-0546">Nucleotide metabolism</keyword>
<dbReference type="OrthoDB" id="5569081at2"/>
<evidence type="ECO:0000256" key="10">
    <source>
        <dbReference type="ARBA" id="ARBA00044145"/>
    </source>
</evidence>
<comment type="catalytic activity">
    <reaction evidence="11">
        <text>GTP + ATP = 3',3'-cGAMP + 2 diphosphate</text>
        <dbReference type="Rhea" id="RHEA:35647"/>
        <dbReference type="ChEBI" id="CHEBI:30616"/>
        <dbReference type="ChEBI" id="CHEBI:33019"/>
        <dbReference type="ChEBI" id="CHEBI:37565"/>
        <dbReference type="ChEBI" id="CHEBI:71501"/>
    </reaction>
    <physiologicalReaction direction="left-to-right" evidence="11">
        <dbReference type="Rhea" id="RHEA:35648"/>
    </physiologicalReaction>
</comment>
<accession>A0A4V1A218</accession>
<dbReference type="RefSeq" id="WP_131278657.1">
    <property type="nucleotide sequence ID" value="NZ_CP031395.1"/>
</dbReference>
<dbReference type="InterPro" id="IPR047805">
    <property type="entry name" value="GAMP_synthase"/>
</dbReference>
<dbReference type="Pfam" id="PF21654">
    <property type="entry name" value="DncV-like_NTFase"/>
    <property type="match status" value="1"/>
</dbReference>
<evidence type="ECO:0000256" key="5">
    <source>
        <dbReference type="ARBA" id="ARBA00022840"/>
    </source>
</evidence>
<dbReference type="NCBIfam" id="NF041078">
    <property type="entry name" value="cGAS"/>
    <property type="match status" value="1"/>
</dbReference>
<feature type="domain" description="Adenylyl/Guanylyl and SMODS C-terminal sensor" evidence="12">
    <location>
        <begin position="334"/>
        <end position="443"/>
    </location>
</feature>
<evidence type="ECO:0000256" key="8">
    <source>
        <dbReference type="ARBA" id="ARBA00023118"/>
    </source>
</evidence>
<dbReference type="GO" id="GO:0009117">
    <property type="term" value="P:nucleotide metabolic process"/>
    <property type="evidence" value="ECO:0007669"/>
    <property type="project" value="UniProtKB-KW"/>
</dbReference>
<reference evidence="14 15" key="1">
    <citation type="submission" date="2018-07" db="EMBL/GenBank/DDBJ databases">
        <title>Exploring interactions and the metabolic potential of the ultra-small soil bacteria Hylemonella gracilis.</title>
        <authorList>
            <person name="Tyc O."/>
            <person name="Kulkarni P."/>
            <person name="Gawehns F."/>
            <person name="Hundscheid M."/>
            <person name="Zweers H."/>
            <person name="Garbeva P."/>
        </authorList>
    </citation>
    <scope>NUCLEOTIDE SEQUENCE [LARGE SCALE GENOMIC DNA]</scope>
    <source>
        <strain evidence="14 15">NS1</strain>
    </source>
</reference>
<dbReference type="InterPro" id="IPR040511">
    <property type="entry name" value="AGS_C"/>
</dbReference>
<dbReference type="AlphaFoldDB" id="A0A4V1A218"/>
<dbReference type="EMBL" id="CP031395">
    <property type="protein sequence ID" value="QBK04499.1"/>
    <property type="molecule type" value="Genomic_DNA"/>
</dbReference>
<evidence type="ECO:0000259" key="12">
    <source>
        <dbReference type="Pfam" id="PF18134"/>
    </source>
</evidence>
<evidence type="ECO:0000256" key="2">
    <source>
        <dbReference type="ARBA" id="ARBA00022695"/>
    </source>
</evidence>
<evidence type="ECO:0000259" key="13">
    <source>
        <dbReference type="Pfam" id="PF21654"/>
    </source>
</evidence>
<keyword evidence="6" id="KW-0460">Magnesium</keyword>
<keyword evidence="8" id="KW-0051">Antiviral defense</keyword>
<evidence type="ECO:0000256" key="3">
    <source>
        <dbReference type="ARBA" id="ARBA00022723"/>
    </source>
</evidence>